<evidence type="ECO:0000313" key="2">
    <source>
        <dbReference type="EMBL" id="RZF38827.1"/>
    </source>
</evidence>
<proteinExistence type="predicted"/>
<dbReference type="Proteomes" id="UP000291343">
    <property type="component" value="Unassembled WGS sequence"/>
</dbReference>
<protein>
    <submittedName>
        <fullName evidence="2">Uncharacterized protein</fullName>
    </submittedName>
</protein>
<accession>A0A482WZ09</accession>
<comment type="caution">
    <text evidence="2">The sequence shown here is derived from an EMBL/GenBank/DDBJ whole genome shotgun (WGS) entry which is preliminary data.</text>
</comment>
<evidence type="ECO:0000313" key="3">
    <source>
        <dbReference type="Proteomes" id="UP000291343"/>
    </source>
</evidence>
<sequence length="111" mass="12691">MATDKKRRALRNGRGAKQPKGLSTIHPGYHDPNWTYVPPYGGPFLLTLPPPRRKKHTQHNSSSLCHRCHKPLSSPCHEVCQMIYQGTLTNQVTATPFRKAPWHSNLHMLKF</sequence>
<dbReference type="InParanoid" id="A0A482WZ09"/>
<reference evidence="2 3" key="1">
    <citation type="journal article" date="2017" name="Gigascience">
        <title>Genome sequence of the small brown planthopper, Laodelphax striatellus.</title>
        <authorList>
            <person name="Zhu J."/>
            <person name="Jiang F."/>
            <person name="Wang X."/>
            <person name="Yang P."/>
            <person name="Bao Y."/>
            <person name="Zhao W."/>
            <person name="Wang W."/>
            <person name="Lu H."/>
            <person name="Wang Q."/>
            <person name="Cui N."/>
            <person name="Li J."/>
            <person name="Chen X."/>
            <person name="Luo L."/>
            <person name="Yu J."/>
            <person name="Kang L."/>
            <person name="Cui F."/>
        </authorList>
    </citation>
    <scope>NUCLEOTIDE SEQUENCE [LARGE SCALE GENOMIC DNA]</scope>
    <source>
        <strain evidence="2">Lst14</strain>
    </source>
</reference>
<name>A0A482WZ09_LAOST</name>
<dbReference type="EMBL" id="QKKF02021603">
    <property type="protein sequence ID" value="RZF38827.1"/>
    <property type="molecule type" value="Genomic_DNA"/>
</dbReference>
<dbReference type="AlphaFoldDB" id="A0A482WZ09"/>
<keyword evidence="3" id="KW-1185">Reference proteome</keyword>
<gene>
    <name evidence="2" type="ORF">LSTR_LSTR000530</name>
</gene>
<evidence type="ECO:0000256" key="1">
    <source>
        <dbReference type="SAM" id="MobiDB-lite"/>
    </source>
</evidence>
<feature type="compositionally biased region" description="Basic residues" evidence="1">
    <location>
        <begin position="1"/>
        <end position="11"/>
    </location>
</feature>
<organism evidence="2 3">
    <name type="scientific">Laodelphax striatellus</name>
    <name type="common">Small brown planthopper</name>
    <name type="synonym">Delphax striatella</name>
    <dbReference type="NCBI Taxonomy" id="195883"/>
    <lineage>
        <taxon>Eukaryota</taxon>
        <taxon>Metazoa</taxon>
        <taxon>Ecdysozoa</taxon>
        <taxon>Arthropoda</taxon>
        <taxon>Hexapoda</taxon>
        <taxon>Insecta</taxon>
        <taxon>Pterygota</taxon>
        <taxon>Neoptera</taxon>
        <taxon>Paraneoptera</taxon>
        <taxon>Hemiptera</taxon>
        <taxon>Auchenorrhyncha</taxon>
        <taxon>Fulgoroidea</taxon>
        <taxon>Delphacidae</taxon>
        <taxon>Criomorphinae</taxon>
        <taxon>Laodelphax</taxon>
    </lineage>
</organism>
<feature type="region of interest" description="Disordered" evidence="1">
    <location>
        <begin position="1"/>
        <end position="25"/>
    </location>
</feature>